<evidence type="ECO:0000313" key="1">
    <source>
        <dbReference type="EMBL" id="KAJ4712548.1"/>
    </source>
</evidence>
<organism evidence="1 2">
    <name type="scientific">Melia azedarach</name>
    <name type="common">Chinaberry tree</name>
    <dbReference type="NCBI Taxonomy" id="155640"/>
    <lineage>
        <taxon>Eukaryota</taxon>
        <taxon>Viridiplantae</taxon>
        <taxon>Streptophyta</taxon>
        <taxon>Embryophyta</taxon>
        <taxon>Tracheophyta</taxon>
        <taxon>Spermatophyta</taxon>
        <taxon>Magnoliopsida</taxon>
        <taxon>eudicotyledons</taxon>
        <taxon>Gunneridae</taxon>
        <taxon>Pentapetalae</taxon>
        <taxon>rosids</taxon>
        <taxon>malvids</taxon>
        <taxon>Sapindales</taxon>
        <taxon>Meliaceae</taxon>
        <taxon>Melia</taxon>
    </lineage>
</organism>
<proteinExistence type="predicted"/>
<accession>A0ACC1XMJ8</accession>
<sequence>MSCFSAAAATAAPSLNRLFQFTLNRFYGSLATAQPQLDPDYFYDYYQAESEQGRDRLDSVPVTDAEGCDARRGVQWAFIGSPRTRKHVYAAMLSKLLEVPYISMASLVRQDLSPRSSLYKRIANAVNRREIVPEDIIFGLLSKRLKDGYYRGENGFILDGIPRTRIQAEILDQLAEIDLVVNFRCTEDIVVKNQGDSWKEKLQAFTEQSKSLEDYYRKQRKLLEFQVSNAPVETWQGLLTALHLQHINAVHSSQELITRFHLL</sequence>
<keyword evidence="1" id="KW-0418">Kinase</keyword>
<name>A0ACC1XMJ8_MELAZ</name>
<dbReference type="Proteomes" id="UP001164539">
    <property type="component" value="Chromosome 8"/>
</dbReference>
<gene>
    <name evidence="1" type="ORF">OWV82_014778</name>
</gene>
<dbReference type="EMBL" id="CM051401">
    <property type="protein sequence ID" value="KAJ4712548.1"/>
    <property type="molecule type" value="Genomic_DNA"/>
</dbReference>
<keyword evidence="2" id="KW-1185">Reference proteome</keyword>
<protein>
    <submittedName>
        <fullName evidence="1">Adenylate kinase</fullName>
    </submittedName>
</protein>
<reference evidence="1 2" key="1">
    <citation type="journal article" date="2023" name="Science">
        <title>Complex scaffold remodeling in plant triterpene biosynthesis.</title>
        <authorList>
            <person name="De La Pena R."/>
            <person name="Hodgson H."/>
            <person name="Liu J.C."/>
            <person name="Stephenson M.J."/>
            <person name="Martin A.C."/>
            <person name="Owen C."/>
            <person name="Harkess A."/>
            <person name="Leebens-Mack J."/>
            <person name="Jimenez L.E."/>
            <person name="Osbourn A."/>
            <person name="Sattely E.S."/>
        </authorList>
    </citation>
    <scope>NUCLEOTIDE SEQUENCE [LARGE SCALE GENOMIC DNA]</scope>
    <source>
        <strain evidence="2">cv. JPN11</strain>
        <tissue evidence="1">Leaf</tissue>
    </source>
</reference>
<keyword evidence="1" id="KW-0808">Transferase</keyword>
<evidence type="ECO:0000313" key="2">
    <source>
        <dbReference type="Proteomes" id="UP001164539"/>
    </source>
</evidence>
<comment type="caution">
    <text evidence="1">The sequence shown here is derived from an EMBL/GenBank/DDBJ whole genome shotgun (WGS) entry which is preliminary data.</text>
</comment>